<feature type="transmembrane region" description="Helical" evidence="1">
    <location>
        <begin position="58"/>
        <end position="82"/>
    </location>
</feature>
<keyword evidence="1" id="KW-0472">Membrane</keyword>
<reference evidence="2 3" key="1">
    <citation type="submission" date="2007-08" db="EMBL/GenBank/DDBJ databases">
        <title>Draft genome sequence of Clostridium leptum (DSM 753).</title>
        <authorList>
            <person name="Sudarsanam P."/>
            <person name="Ley R."/>
            <person name="Guruge J."/>
            <person name="Turnbaugh P.J."/>
            <person name="Mahowald M."/>
            <person name="Liep D."/>
            <person name="Gordon J."/>
        </authorList>
    </citation>
    <scope>NUCLEOTIDE SEQUENCE [LARGE SCALE GENOMIC DNA]</scope>
    <source>
        <strain evidence="2 3">DSM 753</strain>
    </source>
</reference>
<name>A7VXS3_9FIRM</name>
<protein>
    <submittedName>
        <fullName evidence="2">Uncharacterized protein</fullName>
    </submittedName>
</protein>
<evidence type="ECO:0000256" key="1">
    <source>
        <dbReference type="SAM" id="Phobius"/>
    </source>
</evidence>
<feature type="transmembrane region" description="Helical" evidence="1">
    <location>
        <begin position="14"/>
        <end position="38"/>
    </location>
</feature>
<reference evidence="2 3" key="2">
    <citation type="submission" date="2007-08" db="EMBL/GenBank/DDBJ databases">
        <authorList>
            <person name="Fulton L."/>
            <person name="Clifton S."/>
            <person name="Fulton B."/>
            <person name="Xu J."/>
            <person name="Minx P."/>
            <person name="Pepin K.H."/>
            <person name="Johnson M."/>
            <person name="Thiruvilangam P."/>
            <person name="Bhonagiri V."/>
            <person name="Nash W.E."/>
            <person name="Wang C."/>
            <person name="Mardis E.R."/>
            <person name="Wilson R.K."/>
        </authorList>
    </citation>
    <scope>NUCLEOTIDE SEQUENCE [LARGE SCALE GENOMIC DNA]</scope>
    <source>
        <strain evidence="2 3">DSM 753</strain>
    </source>
</reference>
<evidence type="ECO:0000313" key="3">
    <source>
        <dbReference type="Proteomes" id="UP000003490"/>
    </source>
</evidence>
<dbReference type="Proteomes" id="UP000003490">
    <property type="component" value="Unassembled WGS sequence"/>
</dbReference>
<accession>A7VXS3</accession>
<evidence type="ECO:0000313" key="2">
    <source>
        <dbReference type="EMBL" id="EDO59351.1"/>
    </source>
</evidence>
<comment type="caution">
    <text evidence="2">The sequence shown here is derived from an EMBL/GenBank/DDBJ whole genome shotgun (WGS) entry which is preliminary data.</text>
</comment>
<gene>
    <name evidence="2" type="ORF">CLOLEP_03398</name>
</gene>
<dbReference type="EMBL" id="ABCB02000021">
    <property type="protein sequence ID" value="EDO59351.1"/>
    <property type="molecule type" value="Genomic_DNA"/>
</dbReference>
<proteinExistence type="predicted"/>
<sequence length="114" mass="13294">MAGNKEGAILYKKVLKVIFTLLSIGMMLYGIVFSAITWSMETSDYTSSFFSVRYSQNFYGLVLVLGLIVFFIAQHKAIIAFGKEQFQIRQNRSLERMIEKKKKEEENHKFNHKK</sequence>
<keyword evidence="1" id="KW-1133">Transmembrane helix</keyword>
<dbReference type="AlphaFoldDB" id="A7VXS3"/>
<dbReference type="HOGENOM" id="CLU_2116740_0_0_9"/>
<organism evidence="2 3">
    <name type="scientific">[Clostridium] leptum DSM 753</name>
    <dbReference type="NCBI Taxonomy" id="428125"/>
    <lineage>
        <taxon>Bacteria</taxon>
        <taxon>Bacillati</taxon>
        <taxon>Bacillota</taxon>
        <taxon>Clostridia</taxon>
        <taxon>Eubacteriales</taxon>
        <taxon>Oscillospiraceae</taxon>
        <taxon>Oscillospiraceae incertae sedis</taxon>
    </lineage>
</organism>
<keyword evidence="1" id="KW-0812">Transmembrane</keyword>